<dbReference type="OrthoDB" id="7851458at2"/>
<reference evidence="1 2" key="1">
    <citation type="submission" date="2018-01" db="EMBL/GenBank/DDBJ databases">
        <title>Genomic Encyclopedia of Archaeal and Bacterial Type Strains, Phase II (KMG-II): from individual species to whole genera.</title>
        <authorList>
            <person name="Goeker M."/>
        </authorList>
    </citation>
    <scope>NUCLEOTIDE SEQUENCE [LARGE SCALE GENOMIC DNA]</scope>
    <source>
        <strain evidence="1 2">DSM 12048</strain>
    </source>
</reference>
<dbReference type="Proteomes" id="UP000239736">
    <property type="component" value="Unassembled WGS sequence"/>
</dbReference>
<comment type="caution">
    <text evidence="1">The sequence shown here is derived from an EMBL/GenBank/DDBJ whole genome shotgun (WGS) entry which is preliminary data.</text>
</comment>
<protein>
    <recommendedName>
        <fullName evidence="3">Response regulatory domain-containing protein</fullName>
    </recommendedName>
</protein>
<accession>A0A2S5JIA1</accession>
<evidence type="ECO:0000313" key="1">
    <source>
        <dbReference type="EMBL" id="PPB81169.1"/>
    </source>
</evidence>
<organism evidence="1 2">
    <name type="scientific">Albidovulum inexpectatum</name>
    <dbReference type="NCBI Taxonomy" id="196587"/>
    <lineage>
        <taxon>Bacteria</taxon>
        <taxon>Pseudomonadati</taxon>
        <taxon>Pseudomonadota</taxon>
        <taxon>Alphaproteobacteria</taxon>
        <taxon>Rhodobacterales</taxon>
        <taxon>Paracoccaceae</taxon>
        <taxon>Albidovulum</taxon>
    </lineage>
</organism>
<name>A0A2S5JIA1_9RHOB</name>
<proteinExistence type="predicted"/>
<gene>
    <name evidence="1" type="ORF">LV82_01211</name>
</gene>
<dbReference type="AlphaFoldDB" id="A0A2S5JIA1"/>
<dbReference type="Gene3D" id="3.40.50.2300">
    <property type="match status" value="1"/>
</dbReference>
<evidence type="ECO:0008006" key="3">
    <source>
        <dbReference type="Google" id="ProtNLM"/>
    </source>
</evidence>
<dbReference type="EMBL" id="PRDS01000003">
    <property type="protein sequence ID" value="PPB81169.1"/>
    <property type="molecule type" value="Genomic_DNA"/>
</dbReference>
<keyword evidence="2" id="KW-1185">Reference proteome</keyword>
<dbReference type="RefSeq" id="WP_104069980.1">
    <property type="nucleotide sequence ID" value="NZ_PRDS01000003.1"/>
</dbReference>
<sequence length="124" mass="13588">MIGAQDHGRHVALVIMKNIIVATDICETLRAVGGMQCDVIHARCLQEAIETIGNPRRIDLAIVEADPDQLECGPLGEAFRNWGTRVILVGEAAEQRGRERGFVVLERPFTANTLEQVLQAALSE</sequence>
<evidence type="ECO:0000313" key="2">
    <source>
        <dbReference type="Proteomes" id="UP000239736"/>
    </source>
</evidence>